<evidence type="ECO:0000313" key="1">
    <source>
        <dbReference type="EMBL" id="CAG7646164.1"/>
    </source>
</evidence>
<organism evidence="1 2">
    <name type="scientific">Actinacidiphila bryophytorum</name>
    <dbReference type="NCBI Taxonomy" id="1436133"/>
    <lineage>
        <taxon>Bacteria</taxon>
        <taxon>Bacillati</taxon>
        <taxon>Actinomycetota</taxon>
        <taxon>Actinomycetes</taxon>
        <taxon>Kitasatosporales</taxon>
        <taxon>Streptomycetaceae</taxon>
        <taxon>Actinacidiphila</taxon>
    </lineage>
</organism>
<keyword evidence="2" id="KW-1185">Reference proteome</keyword>
<protein>
    <submittedName>
        <fullName evidence="1">Uncharacterized protein</fullName>
    </submittedName>
</protein>
<accession>A0A9W4H2I9</accession>
<dbReference type="RefSeq" id="WP_251513138.1">
    <property type="nucleotide sequence ID" value="NZ_CAJVAX010000018.1"/>
</dbReference>
<name>A0A9W4H2I9_9ACTN</name>
<proteinExistence type="predicted"/>
<gene>
    <name evidence="1" type="ORF">SBRY_40342</name>
</gene>
<dbReference type="AlphaFoldDB" id="A0A9W4H2I9"/>
<comment type="caution">
    <text evidence="1">The sequence shown here is derived from an EMBL/GenBank/DDBJ whole genome shotgun (WGS) entry which is preliminary data.</text>
</comment>
<sequence length="60" mass="6518">MARRAGGDLLDPGRRIECVFDGPSWYHGPWNSNKMCVVIGAGDADVDVGSRGNQVEVCPW</sequence>
<dbReference type="EMBL" id="CAJVAX010000018">
    <property type="protein sequence ID" value="CAG7646164.1"/>
    <property type="molecule type" value="Genomic_DNA"/>
</dbReference>
<dbReference type="Proteomes" id="UP001153328">
    <property type="component" value="Unassembled WGS sequence"/>
</dbReference>
<evidence type="ECO:0000313" key="2">
    <source>
        <dbReference type="Proteomes" id="UP001153328"/>
    </source>
</evidence>
<reference evidence="1" key="1">
    <citation type="submission" date="2021-06" db="EMBL/GenBank/DDBJ databases">
        <authorList>
            <person name="Arsene-Ploetze F."/>
        </authorList>
    </citation>
    <scope>NUCLEOTIDE SEQUENCE</scope>
    <source>
        <strain evidence="1">SBRY1</strain>
    </source>
</reference>